<dbReference type="SUPFAM" id="SSF50129">
    <property type="entry name" value="GroES-like"/>
    <property type="match status" value="1"/>
</dbReference>
<dbReference type="Pfam" id="PF08240">
    <property type="entry name" value="ADH_N"/>
    <property type="match status" value="1"/>
</dbReference>
<name>A0A0U5JC07_9BACT</name>
<keyword evidence="5" id="KW-0694">RNA-binding</keyword>
<evidence type="ECO:0000256" key="2">
    <source>
        <dbReference type="ARBA" id="ARBA00011881"/>
    </source>
</evidence>
<protein>
    <submittedName>
        <fullName evidence="8">Putative Zn-dependent oxidoreductase</fullName>
    </submittedName>
</protein>
<evidence type="ECO:0000256" key="1">
    <source>
        <dbReference type="ARBA" id="ARBA00004496"/>
    </source>
</evidence>
<dbReference type="GO" id="GO:0003723">
    <property type="term" value="F:RNA binding"/>
    <property type="evidence" value="ECO:0007669"/>
    <property type="project" value="UniProtKB-KW"/>
</dbReference>
<dbReference type="KEGG" id="pnl:PNK_0720"/>
<keyword evidence="9" id="KW-1185">Reference proteome</keyword>
<keyword evidence="4" id="KW-0521">NADP</keyword>
<gene>
    <name evidence="8" type="ORF">PNK_0720</name>
</gene>
<evidence type="ECO:0000256" key="3">
    <source>
        <dbReference type="ARBA" id="ARBA00022490"/>
    </source>
</evidence>
<evidence type="ECO:0000313" key="9">
    <source>
        <dbReference type="Proteomes" id="UP000069902"/>
    </source>
</evidence>
<dbReference type="PATRIC" id="fig|389348.3.peg.788"/>
<evidence type="ECO:0000256" key="5">
    <source>
        <dbReference type="ARBA" id="ARBA00022884"/>
    </source>
</evidence>
<sequence>MKAIVLEEFGGADRLKLAQLPTPSPGPSEVQIQIAYAAVNPVDWKIREGRLKNRVPHEFPLIPGWDATGTISAVGKNVRRFKVGDSVFAYCRKPTIKWGTYAEYICYEADNVAFKPAALSFAQAAAIPLAGLTAWQSLFDSAQLKKGEIVLIHAGAGGVGSLAIQFAKLAGACVLTTASESNHAYVKQLGADIVIDYKQQNALESIKALYPKGIDVVFDTVGGETQKKSFELLKEGGRLVSIVEPPDNSLSEAHHAKGLYVFVTPNGGELQHISDLIQQGKVGPIQIQELPLEKASEAQEKNQKGQSKGKIVLKIR</sequence>
<dbReference type="InterPro" id="IPR002364">
    <property type="entry name" value="Quin_OxRdtase/zeta-crystal_CS"/>
</dbReference>
<comment type="subcellular location">
    <subcellularLocation>
        <location evidence="1">Cytoplasm</location>
    </subcellularLocation>
</comment>
<evidence type="ECO:0000313" key="8">
    <source>
        <dbReference type="EMBL" id="CUI16346.1"/>
    </source>
</evidence>
<feature type="domain" description="Enoyl reductase (ER)" evidence="7">
    <location>
        <begin position="10"/>
        <end position="313"/>
    </location>
</feature>
<dbReference type="EMBL" id="LN879502">
    <property type="protein sequence ID" value="CUI16346.1"/>
    <property type="molecule type" value="Genomic_DNA"/>
</dbReference>
<dbReference type="GO" id="GO:0005737">
    <property type="term" value="C:cytoplasm"/>
    <property type="evidence" value="ECO:0007669"/>
    <property type="project" value="UniProtKB-SubCell"/>
</dbReference>
<dbReference type="InterPro" id="IPR011032">
    <property type="entry name" value="GroES-like_sf"/>
</dbReference>
<dbReference type="PANTHER" id="PTHR44154:SF1">
    <property type="entry name" value="QUINONE OXIDOREDUCTASE"/>
    <property type="match status" value="1"/>
</dbReference>
<dbReference type="SMART" id="SM00829">
    <property type="entry name" value="PKS_ER"/>
    <property type="match status" value="1"/>
</dbReference>
<evidence type="ECO:0000259" key="7">
    <source>
        <dbReference type="SMART" id="SM00829"/>
    </source>
</evidence>
<organism evidence="8 9">
    <name type="scientific">Candidatus Protochlamydia naegleriophila</name>
    <dbReference type="NCBI Taxonomy" id="389348"/>
    <lineage>
        <taxon>Bacteria</taxon>
        <taxon>Pseudomonadati</taxon>
        <taxon>Chlamydiota</taxon>
        <taxon>Chlamydiia</taxon>
        <taxon>Parachlamydiales</taxon>
        <taxon>Parachlamydiaceae</taxon>
        <taxon>Candidatus Protochlamydia</taxon>
    </lineage>
</organism>
<dbReference type="PROSITE" id="PS01162">
    <property type="entry name" value="QOR_ZETA_CRYSTAL"/>
    <property type="match status" value="1"/>
</dbReference>
<dbReference type="InterPro" id="IPR013154">
    <property type="entry name" value="ADH-like_N"/>
</dbReference>
<dbReference type="Gene3D" id="3.40.50.720">
    <property type="entry name" value="NAD(P)-binding Rossmann-like Domain"/>
    <property type="match status" value="1"/>
</dbReference>
<dbReference type="CDD" id="cd05289">
    <property type="entry name" value="MDR_like_2"/>
    <property type="match status" value="1"/>
</dbReference>
<accession>A0A0U5JC07</accession>
<dbReference type="STRING" id="389348.PNK_0720"/>
<evidence type="ECO:0000256" key="4">
    <source>
        <dbReference type="ARBA" id="ARBA00022857"/>
    </source>
</evidence>
<dbReference type="Proteomes" id="UP000069902">
    <property type="component" value="Chromosome cPNK"/>
</dbReference>
<dbReference type="InterPro" id="IPR036291">
    <property type="entry name" value="NAD(P)-bd_dom_sf"/>
</dbReference>
<dbReference type="InParanoid" id="A0A0U5JC07"/>
<dbReference type="AlphaFoldDB" id="A0A0U5JC07"/>
<reference evidence="9" key="1">
    <citation type="submission" date="2015-09" db="EMBL/GenBank/DDBJ databases">
        <authorList>
            <person name="Bertelli C."/>
        </authorList>
    </citation>
    <scope>NUCLEOTIDE SEQUENCE [LARGE SCALE GENOMIC DNA]</scope>
    <source>
        <strain evidence="9">KNic</strain>
    </source>
</reference>
<dbReference type="SUPFAM" id="SSF51735">
    <property type="entry name" value="NAD(P)-binding Rossmann-fold domains"/>
    <property type="match status" value="1"/>
</dbReference>
<evidence type="ECO:0000256" key="6">
    <source>
        <dbReference type="SAM" id="MobiDB-lite"/>
    </source>
</evidence>
<dbReference type="Pfam" id="PF13602">
    <property type="entry name" value="ADH_zinc_N_2"/>
    <property type="match status" value="1"/>
</dbReference>
<dbReference type="GO" id="GO:0016491">
    <property type="term" value="F:oxidoreductase activity"/>
    <property type="evidence" value="ECO:0007669"/>
    <property type="project" value="InterPro"/>
</dbReference>
<feature type="region of interest" description="Disordered" evidence="6">
    <location>
        <begin position="296"/>
        <end position="316"/>
    </location>
</feature>
<comment type="subunit">
    <text evidence="2">Homotetramer.</text>
</comment>
<proteinExistence type="predicted"/>
<dbReference type="InterPro" id="IPR020843">
    <property type="entry name" value="ER"/>
</dbReference>
<keyword evidence="3" id="KW-0963">Cytoplasm</keyword>
<dbReference type="GO" id="GO:0008270">
    <property type="term" value="F:zinc ion binding"/>
    <property type="evidence" value="ECO:0007669"/>
    <property type="project" value="InterPro"/>
</dbReference>
<dbReference type="PANTHER" id="PTHR44154">
    <property type="entry name" value="QUINONE OXIDOREDUCTASE"/>
    <property type="match status" value="1"/>
</dbReference>
<dbReference type="InterPro" id="IPR051603">
    <property type="entry name" value="Zinc-ADH_QOR/CCCR"/>
</dbReference>
<dbReference type="Gene3D" id="3.90.180.10">
    <property type="entry name" value="Medium-chain alcohol dehydrogenases, catalytic domain"/>
    <property type="match status" value="1"/>
</dbReference>